<evidence type="ECO:0000259" key="7">
    <source>
        <dbReference type="PROSITE" id="PS50850"/>
    </source>
</evidence>
<dbReference type="OrthoDB" id="370281at2759"/>
<keyword evidence="2" id="KW-0813">Transport</keyword>
<keyword evidence="9" id="KW-1185">Reference proteome</keyword>
<feature type="transmembrane region" description="Helical" evidence="6">
    <location>
        <begin position="140"/>
        <end position="159"/>
    </location>
</feature>
<feature type="transmembrane region" description="Helical" evidence="6">
    <location>
        <begin position="46"/>
        <end position="70"/>
    </location>
</feature>
<dbReference type="WBParaSite" id="ASIM_0001295101-mRNA-1">
    <property type="protein sequence ID" value="ASIM_0001295101-mRNA-1"/>
    <property type="gene ID" value="ASIM_0001295101"/>
</dbReference>
<dbReference type="Gene3D" id="1.20.1250.20">
    <property type="entry name" value="MFS general substrate transporter like domains"/>
    <property type="match status" value="1"/>
</dbReference>
<dbReference type="AlphaFoldDB" id="A0A0M3JX89"/>
<feature type="transmembrane region" description="Helical" evidence="6">
    <location>
        <begin position="77"/>
        <end position="96"/>
    </location>
</feature>
<feature type="domain" description="Major facilitator superfamily (MFS) profile" evidence="7">
    <location>
        <begin position="9"/>
        <end position="238"/>
    </location>
</feature>
<dbReference type="GO" id="GO:0005765">
    <property type="term" value="C:lysosomal membrane"/>
    <property type="evidence" value="ECO:0007669"/>
    <property type="project" value="TreeGrafter"/>
</dbReference>
<dbReference type="PANTHER" id="PTHR23510">
    <property type="entry name" value="INNER MEMBRANE TRANSPORT PROTEIN YAJR"/>
    <property type="match status" value="1"/>
</dbReference>
<evidence type="ECO:0000256" key="6">
    <source>
        <dbReference type="SAM" id="Phobius"/>
    </source>
</evidence>
<accession>A0A0M3JX89</accession>
<organism evidence="10">
    <name type="scientific">Anisakis simplex</name>
    <name type="common">Herring worm</name>
    <dbReference type="NCBI Taxonomy" id="6269"/>
    <lineage>
        <taxon>Eukaryota</taxon>
        <taxon>Metazoa</taxon>
        <taxon>Ecdysozoa</taxon>
        <taxon>Nematoda</taxon>
        <taxon>Chromadorea</taxon>
        <taxon>Rhabditida</taxon>
        <taxon>Spirurina</taxon>
        <taxon>Ascaridomorpha</taxon>
        <taxon>Ascaridoidea</taxon>
        <taxon>Anisakidae</taxon>
        <taxon>Anisakis</taxon>
        <taxon>Anisakis simplex complex</taxon>
    </lineage>
</organism>
<dbReference type="InterPro" id="IPR051068">
    <property type="entry name" value="MFS_Domain-Containing_Protein"/>
</dbReference>
<evidence type="ECO:0000313" key="8">
    <source>
        <dbReference type="EMBL" id="VDK47333.1"/>
    </source>
</evidence>
<dbReference type="GO" id="GO:0022857">
    <property type="term" value="F:transmembrane transporter activity"/>
    <property type="evidence" value="ECO:0007669"/>
    <property type="project" value="InterPro"/>
</dbReference>
<dbReference type="InterPro" id="IPR020846">
    <property type="entry name" value="MFS_dom"/>
</dbReference>
<dbReference type="GO" id="GO:0012505">
    <property type="term" value="C:endomembrane system"/>
    <property type="evidence" value="ECO:0007669"/>
    <property type="project" value="UniProtKB-SubCell"/>
</dbReference>
<evidence type="ECO:0000256" key="1">
    <source>
        <dbReference type="ARBA" id="ARBA00004127"/>
    </source>
</evidence>
<feature type="transmembrane region" description="Helical" evidence="6">
    <location>
        <begin position="108"/>
        <end position="128"/>
    </location>
</feature>
<evidence type="ECO:0000256" key="3">
    <source>
        <dbReference type="ARBA" id="ARBA00022692"/>
    </source>
</evidence>
<dbReference type="PROSITE" id="PS50850">
    <property type="entry name" value="MFS"/>
    <property type="match status" value="1"/>
</dbReference>
<evidence type="ECO:0000256" key="4">
    <source>
        <dbReference type="ARBA" id="ARBA00022989"/>
    </source>
</evidence>
<protein>
    <submittedName>
        <fullName evidence="10">MFS domain-containing protein</fullName>
    </submittedName>
</protein>
<evidence type="ECO:0000313" key="10">
    <source>
        <dbReference type="WBParaSite" id="ASIM_0001295101-mRNA-1"/>
    </source>
</evidence>
<dbReference type="Pfam" id="PF07690">
    <property type="entry name" value="MFS_1"/>
    <property type="match status" value="1"/>
</dbReference>
<dbReference type="EMBL" id="UYRR01031185">
    <property type="protein sequence ID" value="VDK47333.1"/>
    <property type="molecule type" value="Genomic_DNA"/>
</dbReference>
<name>A0A0M3JX89_ANISI</name>
<keyword evidence="5 6" id="KW-0472">Membrane</keyword>
<keyword evidence="4 6" id="KW-1133">Transmembrane helix</keyword>
<reference evidence="8 9" key="2">
    <citation type="submission" date="2018-11" db="EMBL/GenBank/DDBJ databases">
        <authorList>
            <consortium name="Pathogen Informatics"/>
        </authorList>
    </citation>
    <scope>NUCLEOTIDE SEQUENCE [LARGE SCALE GENOMIC DNA]</scope>
</reference>
<sequence length="238" mass="26601">MTLATDWRSIHVATSIAFITSIQFSMYFSSLWPYLQQMDRSATENFFGIITAVYSLGQALASPLFGFWSVRIGATKIPILTGLVIMFVGNLIYTGIDLVSVNQRYVMLVARFITGLGGGAISVIRSYAIMASSVKDRSKAISENTAFQIGLTFLGYPGWGLHRYRLNMYTAPAFLACFTDLVAIILLLTMFNEQYVSVEKKKNTAGATQGSYINSDSYISFMDSFRDCWKMCSVEFYM</sequence>
<dbReference type="InterPro" id="IPR011701">
    <property type="entry name" value="MFS"/>
</dbReference>
<dbReference type="Proteomes" id="UP000267096">
    <property type="component" value="Unassembled WGS sequence"/>
</dbReference>
<gene>
    <name evidence="8" type="ORF">ASIM_LOCUS12417</name>
</gene>
<proteinExistence type="predicted"/>
<keyword evidence="3 6" id="KW-0812">Transmembrane</keyword>
<reference evidence="10" key="1">
    <citation type="submission" date="2016-04" db="UniProtKB">
        <authorList>
            <consortium name="WormBaseParasite"/>
        </authorList>
    </citation>
    <scope>IDENTIFICATION</scope>
</reference>
<comment type="subcellular location">
    <subcellularLocation>
        <location evidence="1">Endomembrane system</location>
        <topology evidence="1">Multi-pass membrane protein</topology>
    </subcellularLocation>
</comment>
<dbReference type="SUPFAM" id="SSF103473">
    <property type="entry name" value="MFS general substrate transporter"/>
    <property type="match status" value="1"/>
</dbReference>
<dbReference type="PANTHER" id="PTHR23510:SF3">
    <property type="entry name" value="MAJOR FACILITATOR SUPERFAMILY DOMAIN-CONTAINING PROTEIN 8"/>
    <property type="match status" value="1"/>
</dbReference>
<evidence type="ECO:0000256" key="2">
    <source>
        <dbReference type="ARBA" id="ARBA00022448"/>
    </source>
</evidence>
<feature type="transmembrane region" description="Helical" evidence="6">
    <location>
        <begin position="171"/>
        <end position="191"/>
    </location>
</feature>
<dbReference type="InterPro" id="IPR036259">
    <property type="entry name" value="MFS_trans_sf"/>
</dbReference>
<feature type="transmembrane region" description="Helical" evidence="6">
    <location>
        <begin position="12"/>
        <end position="34"/>
    </location>
</feature>
<evidence type="ECO:0000256" key="5">
    <source>
        <dbReference type="ARBA" id="ARBA00023136"/>
    </source>
</evidence>
<evidence type="ECO:0000313" key="9">
    <source>
        <dbReference type="Proteomes" id="UP000267096"/>
    </source>
</evidence>